<evidence type="ECO:0000313" key="1">
    <source>
        <dbReference type="EMBL" id="GAH78504.1"/>
    </source>
</evidence>
<protein>
    <submittedName>
        <fullName evidence="1">Uncharacterized protein</fullName>
    </submittedName>
</protein>
<gene>
    <name evidence="1" type="ORF">S03H2_66161</name>
</gene>
<organism evidence="1">
    <name type="scientific">marine sediment metagenome</name>
    <dbReference type="NCBI Taxonomy" id="412755"/>
    <lineage>
        <taxon>unclassified sequences</taxon>
        <taxon>metagenomes</taxon>
        <taxon>ecological metagenomes</taxon>
    </lineage>
</organism>
<feature type="non-terminal residue" evidence="1">
    <location>
        <position position="1"/>
    </location>
</feature>
<dbReference type="AlphaFoldDB" id="X1JJQ7"/>
<name>X1JJQ7_9ZZZZ</name>
<accession>X1JJQ7</accession>
<proteinExistence type="predicted"/>
<dbReference type="EMBL" id="BARU01043168">
    <property type="protein sequence ID" value="GAH78504.1"/>
    <property type="molecule type" value="Genomic_DNA"/>
</dbReference>
<reference evidence="1" key="1">
    <citation type="journal article" date="2014" name="Front. Microbiol.">
        <title>High frequency of phylogenetically diverse reductive dehalogenase-homologous genes in deep subseafloor sedimentary metagenomes.</title>
        <authorList>
            <person name="Kawai M."/>
            <person name="Futagami T."/>
            <person name="Toyoda A."/>
            <person name="Takaki Y."/>
            <person name="Nishi S."/>
            <person name="Hori S."/>
            <person name="Arai W."/>
            <person name="Tsubouchi T."/>
            <person name="Morono Y."/>
            <person name="Uchiyama I."/>
            <person name="Ito T."/>
            <person name="Fujiyama A."/>
            <person name="Inagaki F."/>
            <person name="Takami H."/>
        </authorList>
    </citation>
    <scope>NUCLEOTIDE SEQUENCE</scope>
    <source>
        <strain evidence="1">Expedition CK06-06</strain>
    </source>
</reference>
<comment type="caution">
    <text evidence="1">The sequence shown here is derived from an EMBL/GenBank/DDBJ whole genome shotgun (WGS) entry which is preliminary data.</text>
</comment>
<sequence length="119" mass="14299">KFKQQFNTLSSALDIIHNNYHSSKKDLNELKPVKEYKDFLDLYENSFCWKVGNYSISLKVYIRKRPTPFEHNFDFKLTRLNIEKLKRNIKECKSFWEAVYITQDSKSLKGWEQVTALKI</sequence>